<comment type="caution">
    <text evidence="1">The sequence shown here is derived from an EMBL/GenBank/DDBJ whole genome shotgun (WGS) entry which is preliminary data.</text>
</comment>
<accession>X1IBZ1</accession>
<sequence>MNYIGIDIIEIARIEKAIARWGESFLHRVYTDPELKLYHNKPS</sequence>
<gene>
    <name evidence="1" type="ORF">S03H2_64515</name>
</gene>
<dbReference type="EMBL" id="BARU01041916">
    <property type="protein sequence ID" value="GAH79212.1"/>
    <property type="molecule type" value="Genomic_DNA"/>
</dbReference>
<dbReference type="SUPFAM" id="SSF56214">
    <property type="entry name" value="4'-phosphopantetheinyl transferase"/>
    <property type="match status" value="1"/>
</dbReference>
<dbReference type="Gene3D" id="3.90.470.20">
    <property type="entry name" value="4'-phosphopantetheinyl transferase domain"/>
    <property type="match status" value="1"/>
</dbReference>
<organism evidence="1">
    <name type="scientific">marine sediment metagenome</name>
    <dbReference type="NCBI Taxonomy" id="412755"/>
    <lineage>
        <taxon>unclassified sequences</taxon>
        <taxon>metagenomes</taxon>
        <taxon>ecological metagenomes</taxon>
    </lineage>
</organism>
<evidence type="ECO:0000313" key="1">
    <source>
        <dbReference type="EMBL" id="GAH79212.1"/>
    </source>
</evidence>
<dbReference type="GO" id="GO:0000287">
    <property type="term" value="F:magnesium ion binding"/>
    <property type="evidence" value="ECO:0007669"/>
    <property type="project" value="InterPro"/>
</dbReference>
<proteinExistence type="predicted"/>
<dbReference type="GO" id="GO:0008897">
    <property type="term" value="F:holo-[acyl-carrier-protein] synthase activity"/>
    <property type="evidence" value="ECO:0007669"/>
    <property type="project" value="InterPro"/>
</dbReference>
<dbReference type="AlphaFoldDB" id="X1IBZ1"/>
<dbReference type="InterPro" id="IPR037143">
    <property type="entry name" value="4-PPantetheinyl_Trfase_dom_sf"/>
</dbReference>
<reference evidence="1" key="1">
    <citation type="journal article" date="2014" name="Front. Microbiol.">
        <title>High frequency of phylogenetically diverse reductive dehalogenase-homologous genes in deep subseafloor sedimentary metagenomes.</title>
        <authorList>
            <person name="Kawai M."/>
            <person name="Futagami T."/>
            <person name="Toyoda A."/>
            <person name="Takaki Y."/>
            <person name="Nishi S."/>
            <person name="Hori S."/>
            <person name="Arai W."/>
            <person name="Tsubouchi T."/>
            <person name="Morono Y."/>
            <person name="Uchiyama I."/>
            <person name="Ito T."/>
            <person name="Fujiyama A."/>
            <person name="Inagaki F."/>
            <person name="Takami H."/>
        </authorList>
    </citation>
    <scope>NUCLEOTIDE SEQUENCE</scope>
    <source>
        <strain evidence="1">Expedition CK06-06</strain>
    </source>
</reference>
<feature type="non-terminal residue" evidence="1">
    <location>
        <position position="43"/>
    </location>
</feature>
<protein>
    <submittedName>
        <fullName evidence="1">Uncharacterized protein</fullName>
    </submittedName>
</protein>
<name>X1IBZ1_9ZZZZ</name>